<protein>
    <submittedName>
        <fullName evidence="2">Uncharacterized protein</fullName>
    </submittedName>
</protein>
<proteinExistence type="predicted"/>
<feature type="region of interest" description="Disordered" evidence="1">
    <location>
        <begin position="1"/>
        <end position="20"/>
    </location>
</feature>
<dbReference type="EMBL" id="JANPWB010000009">
    <property type="protein sequence ID" value="KAJ1159066.1"/>
    <property type="molecule type" value="Genomic_DNA"/>
</dbReference>
<evidence type="ECO:0000313" key="3">
    <source>
        <dbReference type="Proteomes" id="UP001066276"/>
    </source>
</evidence>
<name>A0AAV7S220_PLEWA</name>
<reference evidence="2" key="1">
    <citation type="journal article" date="2022" name="bioRxiv">
        <title>Sequencing and chromosome-scale assembly of the giantPleurodeles waltlgenome.</title>
        <authorList>
            <person name="Brown T."/>
            <person name="Elewa A."/>
            <person name="Iarovenko S."/>
            <person name="Subramanian E."/>
            <person name="Araus A.J."/>
            <person name="Petzold A."/>
            <person name="Susuki M."/>
            <person name="Suzuki K.-i.T."/>
            <person name="Hayashi T."/>
            <person name="Toyoda A."/>
            <person name="Oliveira C."/>
            <person name="Osipova E."/>
            <person name="Leigh N.D."/>
            <person name="Simon A."/>
            <person name="Yun M.H."/>
        </authorList>
    </citation>
    <scope>NUCLEOTIDE SEQUENCE</scope>
    <source>
        <strain evidence="2">20211129_DDA</strain>
        <tissue evidence="2">Liver</tissue>
    </source>
</reference>
<feature type="region of interest" description="Disordered" evidence="1">
    <location>
        <begin position="25"/>
        <end position="116"/>
    </location>
</feature>
<dbReference type="Proteomes" id="UP001066276">
    <property type="component" value="Chromosome 5"/>
</dbReference>
<feature type="compositionally biased region" description="Basic and acidic residues" evidence="1">
    <location>
        <begin position="47"/>
        <end position="65"/>
    </location>
</feature>
<evidence type="ECO:0000256" key="1">
    <source>
        <dbReference type="SAM" id="MobiDB-lite"/>
    </source>
</evidence>
<organism evidence="2 3">
    <name type="scientific">Pleurodeles waltl</name>
    <name type="common">Iberian ribbed newt</name>
    <dbReference type="NCBI Taxonomy" id="8319"/>
    <lineage>
        <taxon>Eukaryota</taxon>
        <taxon>Metazoa</taxon>
        <taxon>Chordata</taxon>
        <taxon>Craniata</taxon>
        <taxon>Vertebrata</taxon>
        <taxon>Euteleostomi</taxon>
        <taxon>Amphibia</taxon>
        <taxon>Batrachia</taxon>
        <taxon>Caudata</taxon>
        <taxon>Salamandroidea</taxon>
        <taxon>Salamandridae</taxon>
        <taxon>Pleurodelinae</taxon>
        <taxon>Pleurodeles</taxon>
    </lineage>
</organism>
<keyword evidence="3" id="KW-1185">Reference proteome</keyword>
<dbReference type="AlphaFoldDB" id="A0AAV7S220"/>
<sequence>MPAWRGLCHGATPTSAPGHFRETLRLTGREALPGSRPYGAHHTRRKGDRERHSSLSNRRDREIGRPWRGTRRGTRQAPGGPTEKRGEWGGVIKGADEEPGFTPGKGRRVGQQPKGI</sequence>
<accession>A0AAV7S220</accession>
<evidence type="ECO:0000313" key="2">
    <source>
        <dbReference type="EMBL" id="KAJ1159066.1"/>
    </source>
</evidence>
<comment type="caution">
    <text evidence="2">The sequence shown here is derived from an EMBL/GenBank/DDBJ whole genome shotgun (WGS) entry which is preliminary data.</text>
</comment>
<gene>
    <name evidence="2" type="ORF">NDU88_011736</name>
</gene>